<keyword evidence="1" id="KW-0812">Transmembrane</keyword>
<feature type="transmembrane region" description="Helical" evidence="1">
    <location>
        <begin position="45"/>
        <end position="66"/>
    </location>
</feature>
<proteinExistence type="predicted"/>
<sequence length="79" mass="8801">MLKNALFFDALLTPKILTGLYWLLLVLIIISGVFVMISTSVIGGFFSILGGVLATRICFEMIMIAFKNNEYLKKIADKP</sequence>
<dbReference type="EMBL" id="NHOI01000023">
    <property type="protein sequence ID" value="OVZ84872.1"/>
    <property type="molecule type" value="Genomic_DNA"/>
</dbReference>
<feature type="transmembrane region" description="Helical" evidence="1">
    <location>
        <begin position="20"/>
        <end position="39"/>
    </location>
</feature>
<dbReference type="RefSeq" id="WP_050087178.1">
    <property type="nucleotide sequence ID" value="NZ_CBCPKE010000019.1"/>
</dbReference>
<dbReference type="InterPro" id="IPR025557">
    <property type="entry name" value="DUF4282"/>
</dbReference>
<dbReference type="Pfam" id="PF14110">
    <property type="entry name" value="DUF4282"/>
    <property type="match status" value="1"/>
</dbReference>
<evidence type="ECO:0000313" key="3">
    <source>
        <dbReference type="Proteomes" id="UP000196440"/>
    </source>
</evidence>
<protein>
    <recommendedName>
        <fullName evidence="4">DUF4282 domain-containing protein</fullName>
    </recommendedName>
</protein>
<gene>
    <name evidence="2" type="ORF">CBW57_15135</name>
</gene>
<reference evidence="2 3" key="1">
    <citation type="submission" date="2017-05" db="EMBL/GenBank/DDBJ databases">
        <title>Whole genome sequencing of Yersinia kristensenii.</title>
        <authorList>
            <person name="Campioni F."/>
        </authorList>
    </citation>
    <scope>NUCLEOTIDE SEQUENCE [LARGE SCALE GENOMIC DNA]</scope>
    <source>
        <strain evidence="2 3">CFSAN060536</strain>
    </source>
</reference>
<organism evidence="2 3">
    <name type="scientific">Yersinia intermedia</name>
    <dbReference type="NCBI Taxonomy" id="631"/>
    <lineage>
        <taxon>Bacteria</taxon>
        <taxon>Pseudomonadati</taxon>
        <taxon>Pseudomonadota</taxon>
        <taxon>Gammaproteobacteria</taxon>
        <taxon>Enterobacterales</taxon>
        <taxon>Yersiniaceae</taxon>
        <taxon>Yersinia</taxon>
    </lineage>
</organism>
<keyword evidence="1" id="KW-0472">Membrane</keyword>
<evidence type="ECO:0000313" key="2">
    <source>
        <dbReference type="EMBL" id="OVZ84872.1"/>
    </source>
</evidence>
<keyword evidence="1" id="KW-1133">Transmembrane helix</keyword>
<accession>A0A208ZWJ5</accession>
<evidence type="ECO:0008006" key="4">
    <source>
        <dbReference type="Google" id="ProtNLM"/>
    </source>
</evidence>
<name>A0A208ZWJ5_YERIN</name>
<dbReference type="Proteomes" id="UP000196440">
    <property type="component" value="Unassembled WGS sequence"/>
</dbReference>
<evidence type="ECO:0000256" key="1">
    <source>
        <dbReference type="SAM" id="Phobius"/>
    </source>
</evidence>
<dbReference type="AlphaFoldDB" id="A0A208ZWJ5"/>
<comment type="caution">
    <text evidence="2">The sequence shown here is derived from an EMBL/GenBank/DDBJ whole genome shotgun (WGS) entry which is preliminary data.</text>
</comment>